<keyword evidence="3 5" id="KW-0067">ATP-binding</keyword>
<dbReference type="GO" id="GO:0016887">
    <property type="term" value="F:ATP hydrolysis activity"/>
    <property type="evidence" value="ECO:0007669"/>
    <property type="project" value="InterPro"/>
</dbReference>
<dbReference type="AlphaFoldDB" id="A0A926E3X9"/>
<dbReference type="CDD" id="cd03230">
    <property type="entry name" value="ABC_DR_subfamily_A"/>
    <property type="match status" value="1"/>
</dbReference>
<evidence type="ECO:0000313" key="6">
    <source>
        <dbReference type="Proteomes" id="UP000610760"/>
    </source>
</evidence>
<dbReference type="InterPro" id="IPR027417">
    <property type="entry name" value="P-loop_NTPase"/>
</dbReference>
<sequence>MNVLEVKGLCKIYPGFQLREVSFSLPEGQITGFIGRNGAGKTTALKSLFHFIHPDSGEIRFFGEAFQENELSIKQRVGFISGGVDYYPKKKLRTITAVTKSFYRDWDEQDYRRYLGLFHLDESKTPSQLSAGMKVKYALALALSHNAKLLILDEPTSGLDPVSRDELMDIFMELCRKGVTILFSTHITSDLEKCADRIVYIHNGQILAESELQTFISSYQILTLSAEQLTDALRPLLRGLKPAKYGYSALIRTKDAMKAGLSGTAADLESIMIHIEKEGRA</sequence>
<evidence type="ECO:0000256" key="3">
    <source>
        <dbReference type="ARBA" id="ARBA00022840"/>
    </source>
</evidence>
<reference evidence="5" key="1">
    <citation type="submission" date="2020-08" db="EMBL/GenBank/DDBJ databases">
        <title>Genome public.</title>
        <authorList>
            <person name="Liu C."/>
            <person name="Sun Q."/>
        </authorList>
    </citation>
    <scope>NUCLEOTIDE SEQUENCE</scope>
    <source>
        <strain evidence="5">NSJ-33</strain>
    </source>
</reference>
<dbReference type="SUPFAM" id="SSF52540">
    <property type="entry name" value="P-loop containing nucleoside triphosphate hydrolases"/>
    <property type="match status" value="1"/>
</dbReference>
<dbReference type="InterPro" id="IPR051782">
    <property type="entry name" value="ABC_Transporter_VariousFunc"/>
</dbReference>
<organism evidence="5 6">
    <name type="scientific">Fumia xinanensis</name>
    <dbReference type="NCBI Taxonomy" id="2763659"/>
    <lineage>
        <taxon>Bacteria</taxon>
        <taxon>Bacillati</taxon>
        <taxon>Bacillota</taxon>
        <taxon>Clostridia</taxon>
        <taxon>Eubacteriales</taxon>
        <taxon>Oscillospiraceae</taxon>
        <taxon>Fumia</taxon>
    </lineage>
</organism>
<dbReference type="PROSITE" id="PS00211">
    <property type="entry name" value="ABC_TRANSPORTER_1"/>
    <property type="match status" value="1"/>
</dbReference>
<dbReference type="RefSeq" id="WP_249294002.1">
    <property type="nucleotide sequence ID" value="NZ_JACRSV010000001.1"/>
</dbReference>
<gene>
    <name evidence="5" type="ORF">H8710_03405</name>
</gene>
<dbReference type="InterPro" id="IPR003439">
    <property type="entry name" value="ABC_transporter-like_ATP-bd"/>
</dbReference>
<protein>
    <submittedName>
        <fullName evidence="5">ABC transporter ATP-binding protein</fullName>
    </submittedName>
</protein>
<evidence type="ECO:0000259" key="4">
    <source>
        <dbReference type="PROSITE" id="PS50893"/>
    </source>
</evidence>
<dbReference type="Gene3D" id="3.40.50.300">
    <property type="entry name" value="P-loop containing nucleotide triphosphate hydrolases"/>
    <property type="match status" value="1"/>
</dbReference>
<evidence type="ECO:0000256" key="1">
    <source>
        <dbReference type="ARBA" id="ARBA00022448"/>
    </source>
</evidence>
<comment type="caution">
    <text evidence="5">The sequence shown here is derived from an EMBL/GenBank/DDBJ whole genome shotgun (WGS) entry which is preliminary data.</text>
</comment>
<feature type="domain" description="ABC transporter" evidence="4">
    <location>
        <begin position="1"/>
        <end position="228"/>
    </location>
</feature>
<name>A0A926E3X9_9FIRM</name>
<dbReference type="Proteomes" id="UP000610760">
    <property type="component" value="Unassembled WGS sequence"/>
</dbReference>
<dbReference type="EMBL" id="JACRSV010000001">
    <property type="protein sequence ID" value="MBC8559113.1"/>
    <property type="molecule type" value="Genomic_DNA"/>
</dbReference>
<evidence type="ECO:0000256" key="2">
    <source>
        <dbReference type="ARBA" id="ARBA00022741"/>
    </source>
</evidence>
<dbReference type="SMART" id="SM00382">
    <property type="entry name" value="AAA"/>
    <property type="match status" value="1"/>
</dbReference>
<keyword evidence="1" id="KW-0813">Transport</keyword>
<dbReference type="PANTHER" id="PTHR42939:SF3">
    <property type="entry name" value="ABC TRANSPORTER ATP-BINDING COMPONENT"/>
    <property type="match status" value="1"/>
</dbReference>
<dbReference type="InterPro" id="IPR003593">
    <property type="entry name" value="AAA+_ATPase"/>
</dbReference>
<dbReference type="GO" id="GO:0005524">
    <property type="term" value="F:ATP binding"/>
    <property type="evidence" value="ECO:0007669"/>
    <property type="project" value="UniProtKB-KW"/>
</dbReference>
<dbReference type="PANTHER" id="PTHR42939">
    <property type="entry name" value="ABC TRANSPORTER ATP-BINDING PROTEIN ALBC-RELATED"/>
    <property type="match status" value="1"/>
</dbReference>
<keyword evidence="2" id="KW-0547">Nucleotide-binding</keyword>
<accession>A0A926E3X9</accession>
<dbReference type="InterPro" id="IPR017871">
    <property type="entry name" value="ABC_transporter-like_CS"/>
</dbReference>
<evidence type="ECO:0000313" key="5">
    <source>
        <dbReference type="EMBL" id="MBC8559113.1"/>
    </source>
</evidence>
<keyword evidence="6" id="KW-1185">Reference proteome</keyword>
<dbReference type="PROSITE" id="PS50893">
    <property type="entry name" value="ABC_TRANSPORTER_2"/>
    <property type="match status" value="1"/>
</dbReference>
<dbReference type="Pfam" id="PF00005">
    <property type="entry name" value="ABC_tran"/>
    <property type="match status" value="1"/>
</dbReference>
<proteinExistence type="predicted"/>